<reference evidence="2" key="1">
    <citation type="journal article" date="2020" name="Nature">
        <title>Giant virus diversity and host interactions through global metagenomics.</title>
        <authorList>
            <person name="Schulz F."/>
            <person name="Roux S."/>
            <person name="Paez-Espino D."/>
            <person name="Jungbluth S."/>
            <person name="Walsh D.A."/>
            <person name="Denef V.J."/>
            <person name="McMahon K.D."/>
            <person name="Konstantinidis K.T."/>
            <person name="Eloe-Fadrosh E.A."/>
            <person name="Kyrpides N.C."/>
            <person name="Woyke T."/>
        </authorList>
    </citation>
    <scope>NUCLEOTIDE SEQUENCE</scope>
    <source>
        <strain evidence="2">GVMAG-M-3300023179-73</strain>
    </source>
</reference>
<keyword evidence="1" id="KW-0472">Membrane</keyword>
<dbReference type="EMBL" id="MN739893">
    <property type="protein sequence ID" value="QHT76281.1"/>
    <property type="molecule type" value="Genomic_DNA"/>
</dbReference>
<name>A0A6C0H6S9_9ZZZZ</name>
<organism evidence="2">
    <name type="scientific">viral metagenome</name>
    <dbReference type="NCBI Taxonomy" id="1070528"/>
    <lineage>
        <taxon>unclassified sequences</taxon>
        <taxon>metagenomes</taxon>
        <taxon>organismal metagenomes</taxon>
    </lineage>
</organism>
<keyword evidence="1" id="KW-0812">Transmembrane</keyword>
<evidence type="ECO:0000313" key="2">
    <source>
        <dbReference type="EMBL" id="QHT76281.1"/>
    </source>
</evidence>
<feature type="transmembrane region" description="Helical" evidence="1">
    <location>
        <begin position="40"/>
        <end position="58"/>
    </location>
</feature>
<sequence length="138" mass="16074">MALCNYVRTNNRLCKNYCLHGNDQCRIHNPYFHVRQQRNIMLRLITLYLVLFGSYMLLITQFSNESTLTTLVPVSTNASTLAKCKSHQTPAPIVAEKDWIELLITQFNTLFNQTPAPIVEEKNWIELLVTQFNMMFNC</sequence>
<dbReference type="AlphaFoldDB" id="A0A6C0H6S9"/>
<accession>A0A6C0H6S9</accession>
<protein>
    <submittedName>
        <fullName evidence="2">Uncharacterized protein</fullName>
    </submittedName>
</protein>
<keyword evidence="1" id="KW-1133">Transmembrane helix</keyword>
<evidence type="ECO:0000256" key="1">
    <source>
        <dbReference type="SAM" id="Phobius"/>
    </source>
</evidence>
<proteinExistence type="predicted"/>